<reference evidence="2 3" key="1">
    <citation type="submission" date="2019-04" db="EMBL/GenBank/DDBJ databases">
        <title>Aspergillus burnettii sp. nov., novel species from soil in southeast Queensland.</title>
        <authorList>
            <person name="Gilchrist C.L.M."/>
            <person name="Pitt J.I."/>
            <person name="Lange L."/>
            <person name="Lacey H.J."/>
            <person name="Vuong D."/>
            <person name="Midgley D.J."/>
            <person name="Greenfield P."/>
            <person name="Bradbury M."/>
            <person name="Lacey E."/>
            <person name="Busk P.K."/>
            <person name="Pilgaard B."/>
            <person name="Chooi Y.H."/>
            <person name="Piggott A.M."/>
        </authorList>
    </citation>
    <scope>NUCLEOTIDE SEQUENCE [LARGE SCALE GENOMIC DNA]</scope>
    <source>
        <strain evidence="2 3">FRR 5400</strain>
    </source>
</reference>
<dbReference type="EMBL" id="SPNV01000125">
    <property type="protein sequence ID" value="KAF5860572.1"/>
    <property type="molecule type" value="Genomic_DNA"/>
</dbReference>
<dbReference type="AlphaFoldDB" id="A0A8H6A2X4"/>
<proteinExistence type="predicted"/>
<feature type="transmembrane region" description="Helical" evidence="1">
    <location>
        <begin position="12"/>
        <end position="34"/>
    </location>
</feature>
<keyword evidence="1" id="KW-1133">Transmembrane helix</keyword>
<name>A0A8H6A2X4_PETAA</name>
<accession>A0A8H6A2X4</accession>
<keyword evidence="1" id="KW-0472">Membrane</keyword>
<protein>
    <submittedName>
        <fullName evidence="2">Uncharacterized protein</fullName>
    </submittedName>
</protein>
<feature type="transmembrane region" description="Helical" evidence="1">
    <location>
        <begin position="260"/>
        <end position="282"/>
    </location>
</feature>
<dbReference type="PANTHER" id="PTHR35395">
    <property type="entry name" value="DUF6536 DOMAIN-CONTAINING PROTEIN"/>
    <property type="match status" value="1"/>
</dbReference>
<evidence type="ECO:0000313" key="3">
    <source>
        <dbReference type="Proteomes" id="UP000541154"/>
    </source>
</evidence>
<feature type="transmembrane region" description="Helical" evidence="1">
    <location>
        <begin position="216"/>
        <end position="240"/>
    </location>
</feature>
<keyword evidence="3" id="KW-1185">Reference proteome</keyword>
<sequence>MPLQRCKLECSLPLAITVVLSILCKAITIGYSAISATEKPILTTGDAVASFIQRPDESTRGQCLLTKEAVEKLHYRLEYKPSSFNDTPKRRRAAVSRQCFNLGIVAYTIAIAACISLLIYSLTTIFDKSRVWTMGFSAINSQTLIRLRWDHNPNREHPLRQLIFSLIYFTFNPIFTATALASEWSRYANRRKGLRVSGHPESAQRSSYFVSLPYRFALPSMAFSAILYWLISQSIFLVGIESYTDTLQRDPKRDVITCGYSLPAIVGSIAVGVVMVAWLVGFGFKRLESGMLVAGSCSLAIAAACHPALRIDGGEFVDGEGMSAAEQMPVQWGVTFVDVDGQGRSSFSSEEATGLENRKVCR</sequence>
<organism evidence="2 3">
    <name type="scientific">Petromyces alliaceus</name>
    <name type="common">Aspergillus alliaceus</name>
    <dbReference type="NCBI Taxonomy" id="209559"/>
    <lineage>
        <taxon>Eukaryota</taxon>
        <taxon>Fungi</taxon>
        <taxon>Dikarya</taxon>
        <taxon>Ascomycota</taxon>
        <taxon>Pezizomycotina</taxon>
        <taxon>Eurotiomycetes</taxon>
        <taxon>Eurotiomycetidae</taxon>
        <taxon>Eurotiales</taxon>
        <taxon>Aspergillaceae</taxon>
        <taxon>Aspergillus</taxon>
        <taxon>Aspergillus subgen. Circumdati</taxon>
    </lineage>
</organism>
<evidence type="ECO:0000256" key="1">
    <source>
        <dbReference type="SAM" id="Phobius"/>
    </source>
</evidence>
<feature type="transmembrane region" description="Helical" evidence="1">
    <location>
        <begin position="99"/>
        <end position="122"/>
    </location>
</feature>
<evidence type="ECO:0000313" key="2">
    <source>
        <dbReference type="EMBL" id="KAF5860572.1"/>
    </source>
</evidence>
<dbReference type="PANTHER" id="PTHR35395:SF1">
    <property type="entry name" value="DUF6536 DOMAIN-CONTAINING PROTEIN"/>
    <property type="match status" value="1"/>
</dbReference>
<feature type="transmembrane region" description="Helical" evidence="1">
    <location>
        <begin position="162"/>
        <end position="182"/>
    </location>
</feature>
<keyword evidence="1" id="KW-0812">Transmembrane</keyword>
<gene>
    <name evidence="2" type="ORF">ETB97_001345</name>
</gene>
<comment type="caution">
    <text evidence="2">The sequence shown here is derived from an EMBL/GenBank/DDBJ whole genome shotgun (WGS) entry which is preliminary data.</text>
</comment>
<dbReference type="Proteomes" id="UP000541154">
    <property type="component" value="Unassembled WGS sequence"/>
</dbReference>